<evidence type="ECO:0000256" key="3">
    <source>
        <dbReference type="ARBA" id="ARBA00022664"/>
    </source>
</evidence>
<reference evidence="10" key="1">
    <citation type="submission" date="2020-05" db="EMBL/GenBank/DDBJ databases">
        <title>Phylogenomic resolution of chytrid fungi.</title>
        <authorList>
            <person name="Stajich J.E."/>
            <person name="Amses K."/>
            <person name="Simmons R."/>
            <person name="Seto K."/>
            <person name="Myers J."/>
            <person name="Bonds A."/>
            <person name="Quandt C.A."/>
            <person name="Barry K."/>
            <person name="Liu P."/>
            <person name="Grigoriev I."/>
            <person name="Longcore J.E."/>
            <person name="James T.Y."/>
        </authorList>
    </citation>
    <scope>NUCLEOTIDE SEQUENCE</scope>
    <source>
        <strain evidence="10">PLAUS21</strain>
    </source>
</reference>
<dbReference type="GO" id="GO:0000398">
    <property type="term" value="P:mRNA splicing, via spliceosome"/>
    <property type="evidence" value="ECO:0007669"/>
    <property type="project" value="InterPro"/>
</dbReference>
<evidence type="ECO:0000313" key="10">
    <source>
        <dbReference type="EMBL" id="KAJ3254728.1"/>
    </source>
</evidence>
<dbReference type="PROSITE" id="PS50294">
    <property type="entry name" value="WD_REPEATS_REGION"/>
    <property type="match status" value="4"/>
</dbReference>
<feature type="repeat" description="WD" evidence="9">
    <location>
        <begin position="368"/>
        <end position="400"/>
    </location>
</feature>
<dbReference type="InterPro" id="IPR032847">
    <property type="entry name" value="PRPF17"/>
</dbReference>
<evidence type="ECO:0000256" key="1">
    <source>
        <dbReference type="ARBA" id="ARBA00004123"/>
    </source>
</evidence>
<keyword evidence="2 9" id="KW-0853">WD repeat</keyword>
<evidence type="ECO:0000256" key="8">
    <source>
        <dbReference type="ARBA" id="ARBA00068146"/>
    </source>
</evidence>
<keyword evidence="7" id="KW-0539">Nucleus</keyword>
<protein>
    <recommendedName>
        <fullName evidence="8">Pre-mRNA-processing factor 17</fullName>
    </recommendedName>
</protein>
<dbReference type="SMART" id="SM00320">
    <property type="entry name" value="WD40"/>
    <property type="match status" value="7"/>
</dbReference>
<dbReference type="PANTHER" id="PTHR43979:SF1">
    <property type="entry name" value="PRE-MRNA-PROCESSING FACTOR 17"/>
    <property type="match status" value="1"/>
</dbReference>
<keyword evidence="3" id="KW-0507">mRNA processing</keyword>
<feature type="repeat" description="WD" evidence="9">
    <location>
        <begin position="282"/>
        <end position="323"/>
    </location>
</feature>
<name>A0AAD5UGS1_9FUNG</name>
<dbReference type="PRINTS" id="PR00320">
    <property type="entry name" value="GPROTEINBRPT"/>
</dbReference>
<dbReference type="PROSITE" id="PS50082">
    <property type="entry name" value="WD_REPEATS_2"/>
    <property type="match status" value="4"/>
</dbReference>
<dbReference type="Proteomes" id="UP001210925">
    <property type="component" value="Unassembled WGS sequence"/>
</dbReference>
<gene>
    <name evidence="10" type="primary">CDC40</name>
    <name evidence="10" type="ORF">HK103_006880</name>
</gene>
<dbReference type="Pfam" id="PF00400">
    <property type="entry name" value="WD40"/>
    <property type="match status" value="5"/>
</dbReference>
<dbReference type="InterPro" id="IPR020472">
    <property type="entry name" value="WD40_PAC1"/>
</dbReference>
<dbReference type="Gene3D" id="2.130.10.10">
    <property type="entry name" value="YVTN repeat-like/Quinoprotein amine dehydrogenase"/>
    <property type="match status" value="1"/>
</dbReference>
<dbReference type="GO" id="GO:0003729">
    <property type="term" value="F:mRNA binding"/>
    <property type="evidence" value="ECO:0007669"/>
    <property type="project" value="TreeGrafter"/>
</dbReference>
<comment type="caution">
    <text evidence="10">The sequence shown here is derived from an EMBL/GenBank/DDBJ whole genome shotgun (WGS) entry which is preliminary data.</text>
</comment>
<sequence length="530" mass="61342">MGIVDYSDSDDDQPVKKIKTDFAPDVTVKELPTMYTTVDSKELTRNIPLKDLNEPIQGPANPFSVTKQIQARNMMSGFVEEHHMNDATFNNLSRTFDAYGYTVNPDGSHTDMVGDMDLAKKQEGRTIDEIKKKRKEREGKGNVEDDSFKGPWAGFKDKIYDMPMRTKEQDVYVAPQYTFDKKKLEPKETKETTTFHGNEEYDYLGRSFMHPPSDVGVNLHGEIGNKECFIPKNLIHTWTGHTKGVNAIRFFPKTAHLLLSCSLDHKIKLWDVYRERQCKRTYMGHEKGVRDVQFNNDGTKFLSASYDKFVKLWDTETGQCVQRYPMKKIPFCLRFNPNESKNNMFLVGSEDRKIYQYDTRSQEVVETYDRHLGPVNSITFCHDNRKFISTSDDKTLRIWEFGIPIVIKFVAESDLHSMPAVTLSYDRKNFACQSLDNKIYIFSAEGMLRQNKKKIFQGHLVAGYACQPGWSPDNRFIMSGDSEGKMWFWDYKTTKLYKKFQAHDKVITSCLWHPHESSKVATSSWDGTIK</sequence>
<feature type="repeat" description="WD" evidence="9">
    <location>
        <begin position="470"/>
        <end position="499"/>
    </location>
</feature>
<dbReference type="SUPFAM" id="SSF50978">
    <property type="entry name" value="WD40 repeat-like"/>
    <property type="match status" value="1"/>
</dbReference>
<keyword evidence="4" id="KW-0747">Spliceosome</keyword>
<evidence type="ECO:0000256" key="7">
    <source>
        <dbReference type="ARBA" id="ARBA00023242"/>
    </source>
</evidence>
<dbReference type="FunFam" id="2.130.10.10:FF:000034">
    <property type="entry name" value="Pre-mRNA-processing factor 17, putative"/>
    <property type="match status" value="1"/>
</dbReference>
<proteinExistence type="predicted"/>
<dbReference type="InterPro" id="IPR036322">
    <property type="entry name" value="WD40_repeat_dom_sf"/>
</dbReference>
<feature type="repeat" description="WD" evidence="9">
    <location>
        <begin position="238"/>
        <end position="272"/>
    </location>
</feature>
<dbReference type="PANTHER" id="PTHR43979">
    <property type="entry name" value="PRE-MRNA-PROCESSING FACTOR 17"/>
    <property type="match status" value="1"/>
</dbReference>
<dbReference type="AlphaFoldDB" id="A0AAD5UGS1"/>
<keyword evidence="6" id="KW-0508">mRNA splicing</keyword>
<dbReference type="InterPro" id="IPR001680">
    <property type="entry name" value="WD40_rpt"/>
</dbReference>
<dbReference type="InterPro" id="IPR019775">
    <property type="entry name" value="WD40_repeat_CS"/>
</dbReference>
<accession>A0AAD5UGS1</accession>
<dbReference type="PROSITE" id="PS00678">
    <property type="entry name" value="WD_REPEATS_1"/>
    <property type="match status" value="1"/>
</dbReference>
<evidence type="ECO:0000256" key="2">
    <source>
        <dbReference type="ARBA" id="ARBA00022574"/>
    </source>
</evidence>
<comment type="subcellular location">
    <subcellularLocation>
        <location evidence="1">Nucleus</location>
    </subcellularLocation>
</comment>
<evidence type="ECO:0000313" key="11">
    <source>
        <dbReference type="Proteomes" id="UP001210925"/>
    </source>
</evidence>
<dbReference type="EMBL" id="JADGKB010000079">
    <property type="protein sequence ID" value="KAJ3254728.1"/>
    <property type="molecule type" value="Genomic_DNA"/>
</dbReference>
<dbReference type="CDD" id="cd00200">
    <property type="entry name" value="WD40"/>
    <property type="match status" value="1"/>
</dbReference>
<evidence type="ECO:0000256" key="5">
    <source>
        <dbReference type="ARBA" id="ARBA00022737"/>
    </source>
</evidence>
<keyword evidence="11" id="KW-1185">Reference proteome</keyword>
<evidence type="ECO:0000256" key="4">
    <source>
        <dbReference type="ARBA" id="ARBA00022728"/>
    </source>
</evidence>
<dbReference type="GO" id="GO:0071013">
    <property type="term" value="C:catalytic step 2 spliceosome"/>
    <property type="evidence" value="ECO:0007669"/>
    <property type="project" value="InterPro"/>
</dbReference>
<keyword evidence="5" id="KW-0677">Repeat</keyword>
<dbReference type="InterPro" id="IPR015943">
    <property type="entry name" value="WD40/YVTN_repeat-like_dom_sf"/>
</dbReference>
<evidence type="ECO:0000256" key="6">
    <source>
        <dbReference type="ARBA" id="ARBA00023187"/>
    </source>
</evidence>
<evidence type="ECO:0000256" key="9">
    <source>
        <dbReference type="PROSITE-ProRule" id="PRU00221"/>
    </source>
</evidence>
<organism evidence="10 11">
    <name type="scientific">Boothiomyces macroporosus</name>
    <dbReference type="NCBI Taxonomy" id="261099"/>
    <lineage>
        <taxon>Eukaryota</taxon>
        <taxon>Fungi</taxon>
        <taxon>Fungi incertae sedis</taxon>
        <taxon>Chytridiomycota</taxon>
        <taxon>Chytridiomycota incertae sedis</taxon>
        <taxon>Chytridiomycetes</taxon>
        <taxon>Rhizophydiales</taxon>
        <taxon>Terramycetaceae</taxon>
        <taxon>Boothiomyces</taxon>
    </lineage>
</organism>